<evidence type="ECO:0000313" key="2">
    <source>
        <dbReference type="Proteomes" id="UP000318529"/>
    </source>
</evidence>
<name>A0A560CJQ5_AZOBR</name>
<organism evidence="1 2">
    <name type="scientific">Azospirillum brasilense</name>
    <dbReference type="NCBI Taxonomy" id="192"/>
    <lineage>
        <taxon>Bacteria</taxon>
        <taxon>Pseudomonadati</taxon>
        <taxon>Pseudomonadota</taxon>
        <taxon>Alphaproteobacteria</taxon>
        <taxon>Rhodospirillales</taxon>
        <taxon>Azospirillaceae</taxon>
        <taxon>Azospirillum</taxon>
    </lineage>
</organism>
<evidence type="ECO:0000313" key="1">
    <source>
        <dbReference type="EMBL" id="TWA85094.1"/>
    </source>
</evidence>
<accession>A0A560CJQ5</accession>
<reference evidence="1 2" key="1">
    <citation type="submission" date="2019-06" db="EMBL/GenBank/DDBJ databases">
        <title>Genomic Encyclopedia of Type Strains, Phase IV (KMG-V): Genome sequencing to study the core and pangenomes of soil and plant-associated prokaryotes.</title>
        <authorList>
            <person name="Whitman W."/>
        </authorList>
    </citation>
    <scope>NUCLEOTIDE SEQUENCE [LARGE SCALE GENOMIC DNA]</scope>
    <source>
        <strain evidence="1 2">BR 11650</strain>
    </source>
</reference>
<protein>
    <submittedName>
        <fullName evidence="1">Uncharacterized protein</fullName>
    </submittedName>
</protein>
<proteinExistence type="predicted"/>
<dbReference type="Proteomes" id="UP000318529">
    <property type="component" value="Unassembled WGS sequence"/>
</dbReference>
<comment type="caution">
    <text evidence="1">The sequence shown here is derived from an EMBL/GenBank/DDBJ whole genome shotgun (WGS) entry which is preliminary data.</text>
</comment>
<dbReference type="EMBL" id="VITH01000004">
    <property type="protein sequence ID" value="TWA85094.1"/>
    <property type="molecule type" value="Genomic_DNA"/>
</dbReference>
<dbReference type="AlphaFoldDB" id="A0A560CJQ5"/>
<gene>
    <name evidence="1" type="ORF">FBZ83_104366</name>
</gene>
<sequence>MFAPPHPFALLALRAAALLDAGRTIAARRGGDGRKQRGA</sequence>